<name>Q30YW2_OLEA2</name>
<dbReference type="eggNOG" id="COG0123">
    <property type="taxonomic scope" value="Bacteria"/>
</dbReference>
<gene>
    <name evidence="3" type="ordered locus">Dde_2337</name>
</gene>
<dbReference type="SUPFAM" id="SSF52768">
    <property type="entry name" value="Arginase/deacetylase"/>
    <property type="match status" value="1"/>
</dbReference>
<protein>
    <submittedName>
        <fullName evidence="3">Histone deacetylase superfamily</fullName>
    </submittedName>
</protein>
<dbReference type="GO" id="GO:0004407">
    <property type="term" value="F:histone deacetylase activity"/>
    <property type="evidence" value="ECO:0007669"/>
    <property type="project" value="TreeGrafter"/>
</dbReference>
<evidence type="ECO:0000313" key="4">
    <source>
        <dbReference type="Proteomes" id="UP000002710"/>
    </source>
</evidence>
<dbReference type="InterPro" id="IPR023696">
    <property type="entry name" value="Ureohydrolase_dom_sf"/>
</dbReference>
<dbReference type="Gene3D" id="3.40.800.20">
    <property type="entry name" value="Histone deacetylase domain"/>
    <property type="match status" value="1"/>
</dbReference>
<dbReference type="HOGENOM" id="CLU_007727_8_0_7"/>
<dbReference type="PANTHER" id="PTHR10625">
    <property type="entry name" value="HISTONE DEACETYLASE HDAC1-RELATED"/>
    <property type="match status" value="1"/>
</dbReference>
<dbReference type="InterPro" id="IPR000286">
    <property type="entry name" value="HDACs"/>
</dbReference>
<sequence>MLEAANKLGIIFFPAYDWAISPTHPEREERLLYTQDQLREEGLFDIPGITEYKPLVAGREDVERVHFCIPDIERVCTKSHLVSAGGAIQAARLVMEGKEDKAFALVRPPGHHAMKVVHGNRGFCNVNIEALMIEHIREHFGPLRVAVIDTDCHHGDGTQDIYWNDPDTLFISLHQDGRTIFPGTGFPAELGGVNALGRTLNIPLPPRTSDRGFLHVIDHLVLPVLEHFKPDIVINSAGQDNHFSDPITDMRFSAQGYAALNSRLNPDIAVLEGGYAIQGALPYVNLGIALAMAGLDYSSVREPDFDPAAIEQSPRITEYVERLCEEMLKVYFNPPSQPRQGEKSGDWWVRTKDIFYDTDGINESQVESVRICPDCAGVMKIETWSTANPLSLGVQVPQNACEKCRGIGIRTVEEAHVKGNYRYIQLINRKDKQYVQYGF</sequence>
<evidence type="ECO:0000259" key="2">
    <source>
        <dbReference type="Pfam" id="PF00850"/>
    </source>
</evidence>
<accession>Q30YW2</accession>
<dbReference type="PANTHER" id="PTHR10625:SF10">
    <property type="entry name" value="HISTONE DEACETYLASE HDAC1"/>
    <property type="match status" value="1"/>
</dbReference>
<keyword evidence="4" id="KW-1185">Reference proteome</keyword>
<dbReference type="Pfam" id="PF00850">
    <property type="entry name" value="Hist_deacetyl"/>
    <property type="match status" value="1"/>
</dbReference>
<feature type="domain" description="Histone deacetylase" evidence="2">
    <location>
        <begin position="79"/>
        <end position="278"/>
    </location>
</feature>
<dbReference type="InterPro" id="IPR023801">
    <property type="entry name" value="His_deacetylse_dom"/>
</dbReference>
<evidence type="ECO:0000313" key="3">
    <source>
        <dbReference type="EMBL" id="ABB39134.1"/>
    </source>
</evidence>
<dbReference type="EMBL" id="CP000112">
    <property type="protein sequence ID" value="ABB39134.1"/>
    <property type="molecule type" value="Genomic_DNA"/>
</dbReference>
<dbReference type="InterPro" id="IPR037138">
    <property type="entry name" value="His_deacetylse_dom_sf"/>
</dbReference>
<dbReference type="CDD" id="cd09992">
    <property type="entry name" value="HDAC_classII"/>
    <property type="match status" value="1"/>
</dbReference>
<dbReference type="RefSeq" id="WP_011368211.1">
    <property type="nucleotide sequence ID" value="NC_007519.1"/>
</dbReference>
<dbReference type="KEGG" id="dde:Dde_2337"/>
<proteinExistence type="inferred from homology"/>
<dbReference type="AlphaFoldDB" id="Q30YW2"/>
<dbReference type="STRING" id="207559.Dde_2337"/>
<comment type="similarity">
    <text evidence="1">Belongs to the histone deacetylase family.</text>
</comment>
<dbReference type="PRINTS" id="PR01270">
    <property type="entry name" value="HDASUPER"/>
</dbReference>
<organism evidence="3 4">
    <name type="scientific">Oleidesulfovibrio alaskensis (strain ATCC BAA-1058 / DSM 17464 / G20)</name>
    <name type="common">Desulfovibrio alaskensis</name>
    <dbReference type="NCBI Taxonomy" id="207559"/>
    <lineage>
        <taxon>Bacteria</taxon>
        <taxon>Pseudomonadati</taxon>
        <taxon>Thermodesulfobacteriota</taxon>
        <taxon>Desulfovibrionia</taxon>
        <taxon>Desulfovibrionales</taxon>
        <taxon>Desulfovibrionaceae</taxon>
        <taxon>Oleidesulfovibrio</taxon>
    </lineage>
</organism>
<evidence type="ECO:0000256" key="1">
    <source>
        <dbReference type="ARBA" id="ARBA00005947"/>
    </source>
</evidence>
<reference evidence="3 4" key="1">
    <citation type="journal article" date="2011" name="J. Bacteriol.">
        <title>Complete genome sequence and updated annotation of Desulfovibrio alaskensis G20.</title>
        <authorList>
            <person name="Hauser L.J."/>
            <person name="Land M.L."/>
            <person name="Brown S.D."/>
            <person name="Larimer F."/>
            <person name="Keller K.L."/>
            <person name="Rapp-Giles B.J."/>
            <person name="Price M.N."/>
            <person name="Lin M."/>
            <person name="Bruce D.C."/>
            <person name="Detter J.C."/>
            <person name="Tapia R."/>
            <person name="Han C.S."/>
            <person name="Goodwin L.A."/>
            <person name="Cheng J.F."/>
            <person name="Pitluck S."/>
            <person name="Copeland A."/>
            <person name="Lucas S."/>
            <person name="Nolan M."/>
            <person name="Lapidus A.L."/>
            <person name="Palumbo A.V."/>
            <person name="Wall J.D."/>
        </authorList>
    </citation>
    <scope>NUCLEOTIDE SEQUENCE [LARGE SCALE GENOMIC DNA]</scope>
    <source>
        <strain evidence="4">ATCC BAA 1058 / DSM 17464 / G20</strain>
    </source>
</reference>
<dbReference type="Proteomes" id="UP000002710">
    <property type="component" value="Chromosome"/>
</dbReference>
<dbReference type="GO" id="GO:0040029">
    <property type="term" value="P:epigenetic regulation of gene expression"/>
    <property type="evidence" value="ECO:0007669"/>
    <property type="project" value="TreeGrafter"/>
</dbReference>